<evidence type="ECO:0000313" key="2">
    <source>
        <dbReference type="EMBL" id="GAG48470.1"/>
    </source>
</evidence>
<reference evidence="2" key="1">
    <citation type="journal article" date="2014" name="Front. Microbiol.">
        <title>High frequency of phylogenetically diverse reductive dehalogenase-homologous genes in deep subseafloor sedimentary metagenomes.</title>
        <authorList>
            <person name="Kawai M."/>
            <person name="Futagami T."/>
            <person name="Toyoda A."/>
            <person name="Takaki Y."/>
            <person name="Nishi S."/>
            <person name="Hori S."/>
            <person name="Arai W."/>
            <person name="Tsubouchi T."/>
            <person name="Morono Y."/>
            <person name="Uchiyama I."/>
            <person name="Ito T."/>
            <person name="Fujiyama A."/>
            <person name="Inagaki F."/>
            <person name="Takami H."/>
        </authorList>
    </citation>
    <scope>NUCLEOTIDE SEQUENCE</scope>
    <source>
        <strain evidence="2">Expedition CK06-06</strain>
    </source>
</reference>
<accession>X0XYQ7</accession>
<protein>
    <recommendedName>
        <fullName evidence="1">DUF1214 domain-containing protein</fullName>
    </recommendedName>
</protein>
<organism evidence="2">
    <name type="scientific">marine sediment metagenome</name>
    <dbReference type="NCBI Taxonomy" id="412755"/>
    <lineage>
        <taxon>unclassified sequences</taxon>
        <taxon>metagenomes</taxon>
        <taxon>ecological metagenomes</taxon>
    </lineage>
</organism>
<dbReference type="PANTHER" id="PTHR36509">
    <property type="entry name" value="BLL3101 PROTEIN"/>
    <property type="match status" value="1"/>
</dbReference>
<dbReference type="PANTHER" id="PTHR36509:SF3">
    <property type="entry name" value="SIGNAL PEPTIDE PROTEIN"/>
    <property type="match status" value="1"/>
</dbReference>
<dbReference type="InterPro" id="IPR037049">
    <property type="entry name" value="DUF1214_C_sf"/>
</dbReference>
<sequence length="125" mass="13860">AATFYLLTGKDKTGQFLDGGKNYKLSLPKDVPAEHFWSVIAYNSEDGAWYTNQPKAGVASSDKGVKVNADGSIDIFFGPKAKAGQEVNSVPTTPNTNYWLYFRFYGPKPAVFTKTWQLPDLEEVK</sequence>
<name>X0XYQ7_9ZZZZ</name>
<dbReference type="Pfam" id="PF06742">
    <property type="entry name" value="DUF1214"/>
    <property type="match status" value="1"/>
</dbReference>
<dbReference type="EMBL" id="BARS01050439">
    <property type="protein sequence ID" value="GAG48470.1"/>
    <property type="molecule type" value="Genomic_DNA"/>
</dbReference>
<gene>
    <name evidence="2" type="ORF">S01H1_75299</name>
</gene>
<dbReference type="Gene3D" id="2.60.120.600">
    <property type="entry name" value="Domain of unknown function DUF1214, C-terminal domain"/>
    <property type="match status" value="1"/>
</dbReference>
<evidence type="ECO:0000259" key="1">
    <source>
        <dbReference type="Pfam" id="PF06742"/>
    </source>
</evidence>
<dbReference type="AlphaFoldDB" id="X0XYQ7"/>
<dbReference type="SUPFAM" id="SSF160935">
    <property type="entry name" value="VPA0735-like"/>
    <property type="match status" value="1"/>
</dbReference>
<feature type="domain" description="DUF1214" evidence="1">
    <location>
        <begin position="4"/>
        <end position="108"/>
    </location>
</feature>
<feature type="non-terminal residue" evidence="2">
    <location>
        <position position="1"/>
    </location>
</feature>
<proteinExistence type="predicted"/>
<dbReference type="InterPro" id="IPR010621">
    <property type="entry name" value="DUF1214"/>
</dbReference>
<comment type="caution">
    <text evidence="2">The sequence shown here is derived from an EMBL/GenBank/DDBJ whole genome shotgun (WGS) entry which is preliminary data.</text>
</comment>